<dbReference type="SUPFAM" id="SSF81383">
    <property type="entry name" value="F-box domain"/>
    <property type="match status" value="1"/>
</dbReference>
<dbReference type="GO" id="GO:0032436">
    <property type="term" value="P:positive regulation of proteasomal ubiquitin-dependent protein catabolic process"/>
    <property type="evidence" value="ECO:0000318"/>
    <property type="project" value="GO_Central"/>
</dbReference>
<proteinExistence type="predicted"/>
<evidence type="ECO:0000259" key="1">
    <source>
        <dbReference type="SMART" id="SM01204"/>
    </source>
</evidence>
<accession>A0A9R0JF08</accession>
<gene>
    <name evidence="3" type="primary">LOC110804630</name>
</gene>
<name>A0A9R0JF08_SPIOL</name>
<dbReference type="InterPro" id="IPR019494">
    <property type="entry name" value="FIST_C"/>
</dbReference>
<evidence type="ECO:0000313" key="3">
    <source>
        <dbReference type="RefSeq" id="XP_021865922.1"/>
    </source>
</evidence>
<feature type="domain" description="FIST C-domain" evidence="1">
    <location>
        <begin position="332"/>
        <end position="474"/>
    </location>
</feature>
<keyword evidence="2" id="KW-1185">Reference proteome</keyword>
<dbReference type="SMART" id="SM01204">
    <property type="entry name" value="FIST_C"/>
    <property type="match status" value="1"/>
</dbReference>
<dbReference type="PANTHER" id="PTHR14939">
    <property type="entry name" value="F-BOX ONLY PROTEIN 22"/>
    <property type="match status" value="1"/>
</dbReference>
<dbReference type="PANTHER" id="PTHR14939:SF5">
    <property type="entry name" value="F-BOX ONLY PROTEIN 22"/>
    <property type="match status" value="1"/>
</dbReference>
<dbReference type="Proteomes" id="UP000813463">
    <property type="component" value="Chromosome 5"/>
</dbReference>
<dbReference type="Pfam" id="PF00646">
    <property type="entry name" value="F-box"/>
    <property type="match status" value="1"/>
</dbReference>
<protein>
    <submittedName>
        <fullName evidence="3">F-box/LRR-repeat protein At5g63520</fullName>
    </submittedName>
</protein>
<dbReference type="AlphaFoldDB" id="A0A9R0JF08"/>
<evidence type="ECO:0000313" key="2">
    <source>
        <dbReference type="Proteomes" id="UP000813463"/>
    </source>
</evidence>
<dbReference type="OrthoDB" id="509497at2759"/>
<sequence length="507" mass="56025">MSNPPKTPFPGGVAAISQVDDYLLQTILAKLPAESFASAACVSRSWNDICSRILLHPKFISAISLNTSLPEAVKEVTDKVLSEPMRPHFAILSICPAFNLDQAHELIIQKLGSKIPIVTCDASGIIGKEARTDRFSEVNFPYFDLDDGLEPPSEAGVSLTVAYLPGLKVDIVPLLESEQELKGKPNINKFVMDLRDFSASVSPCKSPEAIIMFGDSDGDMKPVLENLDYALSKQTVIAGNESCSFRHSSNKKTITHRGKKLFREYAVALVFARERTSLDGVGKIEFHFAVGPGVAAVGPTYRVVSAKMRQECATWLTAKREGENEILDGEEMLNDIELEMGGPVPNDDLQIWVRKRRKYSIGSEKVKSVTSVTYHFVQEADEQYLYVQGWDIKTGDTFRFYIPDRKYASDSCGTVSENFGMLKHKDLIGGFVFACCGRGEMFFEKLNVDSSPILDNFPNIPLAGMFCDAEIGRGSPNLGLEQGSESHLHIYSCIYLLMSYTPPNSRP</sequence>
<organism evidence="2 3">
    <name type="scientific">Spinacia oleracea</name>
    <name type="common">Spinach</name>
    <dbReference type="NCBI Taxonomy" id="3562"/>
    <lineage>
        <taxon>Eukaryota</taxon>
        <taxon>Viridiplantae</taxon>
        <taxon>Streptophyta</taxon>
        <taxon>Embryophyta</taxon>
        <taxon>Tracheophyta</taxon>
        <taxon>Spermatophyta</taxon>
        <taxon>Magnoliopsida</taxon>
        <taxon>eudicotyledons</taxon>
        <taxon>Gunneridae</taxon>
        <taxon>Pentapetalae</taxon>
        <taxon>Caryophyllales</taxon>
        <taxon>Chenopodiaceae</taxon>
        <taxon>Chenopodioideae</taxon>
        <taxon>Anserineae</taxon>
        <taxon>Spinacia</taxon>
    </lineage>
</organism>
<dbReference type="GO" id="GO:0000209">
    <property type="term" value="P:protein polyubiquitination"/>
    <property type="evidence" value="ECO:0000318"/>
    <property type="project" value="GO_Central"/>
</dbReference>
<reference evidence="3" key="2">
    <citation type="submission" date="2025-08" db="UniProtKB">
        <authorList>
            <consortium name="RefSeq"/>
        </authorList>
    </citation>
    <scope>IDENTIFICATION</scope>
    <source>
        <tissue evidence="3">Leaf</tissue>
    </source>
</reference>
<dbReference type="InterPro" id="IPR001810">
    <property type="entry name" value="F-box_dom"/>
</dbReference>
<dbReference type="InterPro" id="IPR036047">
    <property type="entry name" value="F-box-like_dom_sf"/>
</dbReference>
<dbReference type="RefSeq" id="XP_021865922.1">
    <property type="nucleotide sequence ID" value="XM_022010230.2"/>
</dbReference>
<reference evidence="2" key="1">
    <citation type="journal article" date="2021" name="Nat. Commun.">
        <title>Genomic analyses provide insights into spinach domestication and the genetic basis of agronomic traits.</title>
        <authorList>
            <person name="Cai X."/>
            <person name="Sun X."/>
            <person name="Xu C."/>
            <person name="Sun H."/>
            <person name="Wang X."/>
            <person name="Ge C."/>
            <person name="Zhang Z."/>
            <person name="Wang Q."/>
            <person name="Fei Z."/>
            <person name="Jiao C."/>
            <person name="Wang Q."/>
        </authorList>
    </citation>
    <scope>NUCLEOTIDE SEQUENCE [LARGE SCALE GENOMIC DNA]</scope>
    <source>
        <strain evidence="2">cv. Varoflay</strain>
    </source>
</reference>
<dbReference type="KEGG" id="soe:110804630"/>
<dbReference type="GeneID" id="110804630"/>